<dbReference type="AlphaFoldDB" id="A0A8H3IPF1"/>
<feature type="transmembrane region" description="Helical" evidence="2">
    <location>
        <begin position="514"/>
        <end position="536"/>
    </location>
</feature>
<dbReference type="Proteomes" id="UP000664169">
    <property type="component" value="Unassembled WGS sequence"/>
</dbReference>
<evidence type="ECO:0000313" key="4">
    <source>
        <dbReference type="Proteomes" id="UP000664169"/>
    </source>
</evidence>
<accession>A0A8H3IPF1</accession>
<gene>
    <name evidence="3" type="ORF">GOMPHAMPRED_002233</name>
</gene>
<evidence type="ECO:0000313" key="3">
    <source>
        <dbReference type="EMBL" id="CAF9921114.1"/>
    </source>
</evidence>
<feature type="transmembrane region" description="Helical" evidence="2">
    <location>
        <begin position="255"/>
        <end position="274"/>
    </location>
</feature>
<evidence type="ECO:0000256" key="2">
    <source>
        <dbReference type="SAM" id="Phobius"/>
    </source>
</evidence>
<dbReference type="PANTHER" id="PTHR42101:SF1">
    <property type="entry name" value="LOW TEMPERATURE REQUIREMENT A"/>
    <property type="match status" value="1"/>
</dbReference>
<keyword evidence="2" id="KW-0812">Transmembrane</keyword>
<feature type="transmembrane region" description="Helical" evidence="2">
    <location>
        <begin position="286"/>
        <end position="306"/>
    </location>
</feature>
<proteinExistence type="predicted"/>
<dbReference type="EMBL" id="CAJPDQ010000016">
    <property type="protein sequence ID" value="CAF9921114.1"/>
    <property type="molecule type" value="Genomic_DNA"/>
</dbReference>
<feature type="transmembrane region" description="Helical" evidence="2">
    <location>
        <begin position="358"/>
        <end position="377"/>
    </location>
</feature>
<evidence type="ECO:0008006" key="5">
    <source>
        <dbReference type="Google" id="ProtNLM"/>
    </source>
</evidence>
<feature type="compositionally biased region" description="Basic and acidic residues" evidence="1">
    <location>
        <begin position="54"/>
        <end position="67"/>
    </location>
</feature>
<feature type="transmembrane region" description="Helical" evidence="2">
    <location>
        <begin position="221"/>
        <end position="243"/>
    </location>
</feature>
<feature type="transmembrane region" description="Helical" evidence="2">
    <location>
        <begin position="189"/>
        <end position="209"/>
    </location>
</feature>
<name>A0A8H3IPF1_9LECA</name>
<sequence>MALSAIADKIFNIKEGLRSSRKLPLGVGESIHSKTSHVKSLPWFGTPVGEEDDHEKSSGHGASDDGHSSIISHVPEGEPKLIQHHEASAIQLFYDLFFVANLCTFTGVHEVNDGATLKSYIGFFGVLWFTWLQVTLFHLRLGVDSAFERICKGLQFGVMTGFAVVGPAYKVDWSSANDAAFAIKAFKMLSIILMISRLVLAIQYAWALIHLRSYKRAILPLLIHVVILLITASVFLGLCFMINVDNTSRCLVGWYVTLGLESGAILLLAGNWKFLSFRRTNVVERISLLTLIILGEGIIGLCGSVQKTGNDQNWGPDIVGMIICGIVVIYAIFMLYFDQIEHIKVGTIRQQIWIMCHFPMHVTILFTVEGSAQLIIWRKLIDQWSGLRDGLAKIAAGISLSNVDDAGLQSLAENLNETFHSFYENFERGVNEMKYHPDIKLLHNNMQAIADLSTSDMTSPEIKNQTLDYIQETFASAAILAGKNMGVEAPHHFAHSDDVNDILDGLLDKTFGTVFTYFFVAAGLCILMTALLFVLGRRHKTKTDYANVAVRCFFGIGLALIATMNANDGTSPAFSNYAASPWMLPTVAIVFAVVVGADNVLKAWGKRAVAAAAARRRVDEEVSAWAAEA</sequence>
<dbReference type="InterPro" id="IPR010640">
    <property type="entry name" value="Low_temperature_requirement_A"/>
</dbReference>
<feature type="transmembrane region" description="Helical" evidence="2">
    <location>
        <begin position="548"/>
        <end position="566"/>
    </location>
</feature>
<evidence type="ECO:0000256" key="1">
    <source>
        <dbReference type="SAM" id="MobiDB-lite"/>
    </source>
</evidence>
<keyword evidence="2" id="KW-0472">Membrane</keyword>
<feature type="transmembrane region" description="Helical" evidence="2">
    <location>
        <begin position="578"/>
        <end position="597"/>
    </location>
</feature>
<feature type="transmembrane region" description="Helical" evidence="2">
    <location>
        <begin position="120"/>
        <end position="141"/>
    </location>
</feature>
<protein>
    <recommendedName>
        <fullName evidence="5">Low temperature requirement A</fullName>
    </recommendedName>
</protein>
<feature type="region of interest" description="Disordered" evidence="1">
    <location>
        <begin position="49"/>
        <end position="69"/>
    </location>
</feature>
<reference evidence="3" key="1">
    <citation type="submission" date="2021-03" db="EMBL/GenBank/DDBJ databases">
        <authorList>
            <person name="Tagirdzhanova G."/>
        </authorList>
    </citation>
    <scope>NUCLEOTIDE SEQUENCE</scope>
</reference>
<comment type="caution">
    <text evidence="3">The sequence shown here is derived from an EMBL/GenBank/DDBJ whole genome shotgun (WGS) entry which is preliminary data.</text>
</comment>
<keyword evidence="2" id="KW-1133">Transmembrane helix</keyword>
<dbReference type="PANTHER" id="PTHR42101">
    <property type="entry name" value="CHROMOSOME 16, WHOLE GENOME SHOTGUN SEQUENCE"/>
    <property type="match status" value="1"/>
</dbReference>
<organism evidence="3 4">
    <name type="scientific">Gomphillus americanus</name>
    <dbReference type="NCBI Taxonomy" id="1940652"/>
    <lineage>
        <taxon>Eukaryota</taxon>
        <taxon>Fungi</taxon>
        <taxon>Dikarya</taxon>
        <taxon>Ascomycota</taxon>
        <taxon>Pezizomycotina</taxon>
        <taxon>Lecanoromycetes</taxon>
        <taxon>OSLEUM clade</taxon>
        <taxon>Ostropomycetidae</taxon>
        <taxon>Ostropales</taxon>
        <taxon>Graphidaceae</taxon>
        <taxon>Gomphilloideae</taxon>
        <taxon>Gomphillus</taxon>
    </lineage>
</organism>
<feature type="transmembrane region" description="Helical" evidence="2">
    <location>
        <begin position="318"/>
        <end position="337"/>
    </location>
</feature>
<feature type="transmembrane region" description="Helical" evidence="2">
    <location>
        <begin position="89"/>
        <end position="108"/>
    </location>
</feature>
<dbReference type="Pfam" id="PF06772">
    <property type="entry name" value="LtrA"/>
    <property type="match status" value="1"/>
</dbReference>
<keyword evidence="4" id="KW-1185">Reference proteome</keyword>
<feature type="transmembrane region" description="Helical" evidence="2">
    <location>
        <begin position="153"/>
        <end position="169"/>
    </location>
</feature>
<dbReference type="OrthoDB" id="3177213at2759"/>